<dbReference type="AlphaFoldDB" id="A0A364N7W0"/>
<evidence type="ECO:0000313" key="1">
    <source>
        <dbReference type="EMBL" id="RAR13394.1"/>
    </source>
</evidence>
<accession>A0A364N7W0</accession>
<dbReference type="EMBL" id="QGDH01000036">
    <property type="protein sequence ID" value="RAR13394.1"/>
    <property type="molecule type" value="Genomic_DNA"/>
</dbReference>
<comment type="caution">
    <text evidence="1">The sequence shown here is derived from an EMBL/GenBank/DDBJ whole genome shotgun (WGS) entry which is preliminary data.</text>
</comment>
<organism evidence="1 2">
    <name type="scientific">Stemphylium lycopersici</name>
    <name type="common">Tomato gray leaf spot disease fungus</name>
    <name type="synonym">Thyrospora lycopersici</name>
    <dbReference type="NCBI Taxonomy" id="183478"/>
    <lineage>
        <taxon>Eukaryota</taxon>
        <taxon>Fungi</taxon>
        <taxon>Dikarya</taxon>
        <taxon>Ascomycota</taxon>
        <taxon>Pezizomycotina</taxon>
        <taxon>Dothideomycetes</taxon>
        <taxon>Pleosporomycetidae</taxon>
        <taxon>Pleosporales</taxon>
        <taxon>Pleosporineae</taxon>
        <taxon>Pleosporaceae</taxon>
        <taxon>Stemphylium</taxon>
    </lineage>
</organism>
<protein>
    <submittedName>
        <fullName evidence="1">Geranylgeranyl pyrophosphate synthetase</fullName>
    </submittedName>
</protein>
<proteinExistence type="predicted"/>
<keyword evidence="2" id="KW-1185">Reference proteome</keyword>
<sequence length="61" mass="6972">MFHTINIVTPAEGKQQRVREMLDHLVSEVEKHEPNAISFRAVWDAEAGVFYVIEKLVTSGF</sequence>
<gene>
    <name evidence="1" type="ORF">DDE83_003258</name>
</gene>
<dbReference type="Proteomes" id="UP000249619">
    <property type="component" value="Unassembled WGS sequence"/>
</dbReference>
<evidence type="ECO:0000313" key="2">
    <source>
        <dbReference type="Proteomes" id="UP000249619"/>
    </source>
</evidence>
<dbReference type="Gene3D" id="3.30.70.100">
    <property type="match status" value="1"/>
</dbReference>
<name>A0A364N7W0_STELY</name>
<reference evidence="2" key="1">
    <citation type="submission" date="2018-05" db="EMBL/GenBank/DDBJ databases">
        <title>Draft genome sequence of Stemphylium lycopersici strain CIDEFI 213.</title>
        <authorList>
            <person name="Medina R."/>
            <person name="Franco M.E.E."/>
            <person name="Lucentini C.G."/>
            <person name="Saparrat M.C.N."/>
            <person name="Balatti P.A."/>
        </authorList>
    </citation>
    <scope>NUCLEOTIDE SEQUENCE [LARGE SCALE GENOMIC DNA]</scope>
    <source>
        <strain evidence="2">CIDEFI 213</strain>
    </source>
</reference>